<dbReference type="Proteomes" id="UP000295150">
    <property type="component" value="Unassembled WGS sequence"/>
</dbReference>
<proteinExistence type="predicted"/>
<dbReference type="RefSeq" id="WP_133483312.1">
    <property type="nucleotide sequence ID" value="NZ_SNWH01000009.1"/>
</dbReference>
<gene>
    <name evidence="2" type="ORF">DFO68_10994</name>
</gene>
<dbReference type="InterPro" id="IPR005586">
    <property type="entry name" value="ABC_trans_aux"/>
</dbReference>
<dbReference type="Gene3D" id="3.40.50.10610">
    <property type="entry name" value="ABC-type transport auxiliary lipoprotein component"/>
    <property type="match status" value="1"/>
</dbReference>
<dbReference type="OrthoDB" id="5795476at2"/>
<reference evidence="2 3" key="1">
    <citation type="submission" date="2019-03" db="EMBL/GenBank/DDBJ databases">
        <title>Freshwater and sediment microbial communities from various areas in North America, analyzing microbe dynamics in response to fracking.</title>
        <authorList>
            <person name="Lamendella R."/>
        </authorList>
    </citation>
    <scope>NUCLEOTIDE SEQUENCE [LARGE SCALE GENOMIC DNA]</scope>
    <source>
        <strain evidence="2 3">1_TX</strain>
    </source>
</reference>
<dbReference type="SUPFAM" id="SSF159594">
    <property type="entry name" value="XCC0632-like"/>
    <property type="match status" value="1"/>
</dbReference>
<keyword evidence="3" id="KW-1185">Reference proteome</keyword>
<dbReference type="Pfam" id="PF03886">
    <property type="entry name" value="ABC_trans_aux"/>
    <property type="match status" value="1"/>
</dbReference>
<dbReference type="PROSITE" id="PS51257">
    <property type="entry name" value="PROKAR_LIPOPROTEIN"/>
    <property type="match status" value="1"/>
</dbReference>
<evidence type="ECO:0000313" key="3">
    <source>
        <dbReference type="Proteomes" id="UP000295150"/>
    </source>
</evidence>
<evidence type="ECO:0000259" key="1">
    <source>
        <dbReference type="Pfam" id="PF03886"/>
    </source>
</evidence>
<organism evidence="2 3">
    <name type="scientific">Halomonas ventosae</name>
    <dbReference type="NCBI Taxonomy" id="229007"/>
    <lineage>
        <taxon>Bacteria</taxon>
        <taxon>Pseudomonadati</taxon>
        <taxon>Pseudomonadota</taxon>
        <taxon>Gammaproteobacteria</taxon>
        <taxon>Oceanospirillales</taxon>
        <taxon>Halomonadaceae</taxon>
        <taxon>Halomonas</taxon>
    </lineage>
</organism>
<dbReference type="AlphaFoldDB" id="A0A4R6HGB4"/>
<protein>
    <submittedName>
        <fullName evidence="2">Cholesterol transport system auxiliary component</fullName>
    </submittedName>
</protein>
<feature type="domain" description="ABC-type transport auxiliary lipoprotein component" evidence="1">
    <location>
        <begin position="40"/>
        <end position="193"/>
    </location>
</feature>
<dbReference type="EMBL" id="SNWH01000009">
    <property type="protein sequence ID" value="TDO06925.1"/>
    <property type="molecule type" value="Genomic_DNA"/>
</dbReference>
<name>A0A4R6HGB4_9GAMM</name>
<accession>A0A4R6HGB4</accession>
<evidence type="ECO:0000313" key="2">
    <source>
        <dbReference type="EMBL" id="TDO06925.1"/>
    </source>
</evidence>
<sequence>MILRFSPRLAAALPTLLMALLLAGCSLLPEQQPVRLFMLPEPTRSVASDVTHDLTLRVDTPSAGAPLNGQRLLVMPSPGEFQAYARARWRDDAPQLLRDHLLAAFRLDGRLAAVVDDTSRARSDAALASHLGAFHSRYREGTPEVVLRLEVQLLDEGSREVLASRRIEAVVASDDDSLEAVVDAFGRAADRAAFELVDWTLAQLATS</sequence>
<comment type="caution">
    <text evidence="2">The sequence shown here is derived from an EMBL/GenBank/DDBJ whole genome shotgun (WGS) entry which is preliminary data.</text>
</comment>